<dbReference type="Pfam" id="PF02153">
    <property type="entry name" value="PDH_N"/>
    <property type="match status" value="1"/>
</dbReference>
<dbReference type="PANTHER" id="PTHR21363:SF0">
    <property type="entry name" value="PREPHENATE DEHYDROGENASE [NADP(+)]"/>
    <property type="match status" value="1"/>
</dbReference>
<keyword evidence="2" id="KW-0560">Oxidoreductase</keyword>
<proteinExistence type="inferred from homology"/>
<dbReference type="InterPro" id="IPR036291">
    <property type="entry name" value="NAD(P)-bd_dom_sf"/>
</dbReference>
<organism evidence="4 5">
    <name type="scientific">Promicromonospora soli</name>
    <dbReference type="NCBI Taxonomy" id="2035533"/>
    <lineage>
        <taxon>Bacteria</taxon>
        <taxon>Bacillati</taxon>
        <taxon>Actinomycetota</taxon>
        <taxon>Actinomycetes</taxon>
        <taxon>Micrococcales</taxon>
        <taxon>Promicromonosporaceae</taxon>
        <taxon>Promicromonospora</taxon>
    </lineage>
</organism>
<dbReference type="Gene3D" id="3.40.50.720">
    <property type="entry name" value="NAD(P)-binding Rossmann-like Domain"/>
    <property type="match status" value="1"/>
</dbReference>
<evidence type="ECO:0000313" key="5">
    <source>
        <dbReference type="Proteomes" id="UP000627369"/>
    </source>
</evidence>
<dbReference type="Pfam" id="PF20463">
    <property type="entry name" value="PDH_C"/>
    <property type="match status" value="1"/>
</dbReference>
<evidence type="ECO:0000256" key="2">
    <source>
        <dbReference type="ARBA" id="ARBA00023002"/>
    </source>
</evidence>
<sequence>MNRVGVLGLGQIGGSIGKNLVRGGLAVAGYDPDPGTRAMAADAGIAVHSSVGDWLGAQDLVVVAAPIDQLAASFAEVRAWSVPGQTVIDVASVKGEVHEIARSAGLGGSFVGCHPMAGKAEVGFEVSDADLLSGISWAVTADDTTPAPATRAMIRFLMRHFSARISVLDPVTHDQAVATISHTPHVLASALLASLGSVDSPRAAAVLAAGSFRDGTRVAGTGTHRTANMVVHNAASVAGDLDALIKSLAELRGYLGGVDQGADPVAIEQWFDASREVRETYLGSGLEAVRLPLDCDVASLVGHGKAGWLVVAVDGEELVLERGGANRAFAAPVSG</sequence>
<dbReference type="InterPro" id="IPR046825">
    <property type="entry name" value="PDH_C"/>
</dbReference>
<name>A0A919G646_9MICO</name>
<dbReference type="InterPro" id="IPR046826">
    <property type="entry name" value="PDH_N"/>
</dbReference>
<dbReference type="GO" id="GO:0070403">
    <property type="term" value="F:NAD+ binding"/>
    <property type="evidence" value="ECO:0007669"/>
    <property type="project" value="InterPro"/>
</dbReference>
<dbReference type="AlphaFoldDB" id="A0A919G646"/>
<keyword evidence="5" id="KW-1185">Reference proteome</keyword>
<dbReference type="PANTHER" id="PTHR21363">
    <property type="entry name" value="PREPHENATE DEHYDROGENASE"/>
    <property type="match status" value="1"/>
</dbReference>
<dbReference type="RefSeq" id="WP_189671400.1">
    <property type="nucleotide sequence ID" value="NZ_BNAS01000008.1"/>
</dbReference>
<reference evidence="4" key="2">
    <citation type="submission" date="2020-09" db="EMBL/GenBank/DDBJ databases">
        <authorList>
            <person name="Sun Q."/>
            <person name="Zhou Y."/>
        </authorList>
    </citation>
    <scope>NUCLEOTIDE SEQUENCE</scope>
    <source>
        <strain evidence="4">CGMCC 4.7398</strain>
    </source>
</reference>
<dbReference type="PROSITE" id="PS51176">
    <property type="entry name" value="PDH_ADH"/>
    <property type="match status" value="1"/>
</dbReference>
<dbReference type="GO" id="GO:0006571">
    <property type="term" value="P:tyrosine biosynthetic process"/>
    <property type="evidence" value="ECO:0007669"/>
    <property type="project" value="InterPro"/>
</dbReference>
<dbReference type="SUPFAM" id="SSF51735">
    <property type="entry name" value="NAD(P)-binding Rossmann-fold domains"/>
    <property type="match status" value="1"/>
</dbReference>
<dbReference type="GO" id="GO:0004665">
    <property type="term" value="F:prephenate dehydrogenase (NADP+) activity"/>
    <property type="evidence" value="ECO:0007669"/>
    <property type="project" value="InterPro"/>
</dbReference>
<evidence type="ECO:0000259" key="3">
    <source>
        <dbReference type="PROSITE" id="PS51176"/>
    </source>
</evidence>
<accession>A0A919G646</accession>
<comment type="similarity">
    <text evidence="1">Belongs to the prephenate/arogenate dehydrogenase family.</text>
</comment>
<protein>
    <submittedName>
        <fullName evidence="4">Prephenate dehydrogenase</fullName>
    </submittedName>
</protein>
<dbReference type="InterPro" id="IPR003099">
    <property type="entry name" value="Prephen_DH"/>
</dbReference>
<dbReference type="GO" id="GO:0008977">
    <property type="term" value="F:prephenate dehydrogenase (NAD+) activity"/>
    <property type="evidence" value="ECO:0007669"/>
    <property type="project" value="InterPro"/>
</dbReference>
<reference evidence="4" key="1">
    <citation type="journal article" date="2014" name="Int. J. Syst. Evol. Microbiol.">
        <title>Complete genome sequence of Corynebacterium casei LMG S-19264T (=DSM 44701T), isolated from a smear-ripened cheese.</title>
        <authorList>
            <consortium name="US DOE Joint Genome Institute (JGI-PGF)"/>
            <person name="Walter F."/>
            <person name="Albersmeier A."/>
            <person name="Kalinowski J."/>
            <person name="Ruckert C."/>
        </authorList>
    </citation>
    <scope>NUCLEOTIDE SEQUENCE</scope>
    <source>
        <strain evidence="4">CGMCC 4.7398</strain>
    </source>
</reference>
<dbReference type="Gene3D" id="1.10.3660.10">
    <property type="entry name" value="6-phosphogluconate dehydrogenase C-terminal like domain"/>
    <property type="match status" value="1"/>
</dbReference>
<evidence type="ECO:0000313" key="4">
    <source>
        <dbReference type="EMBL" id="GHH78967.1"/>
    </source>
</evidence>
<evidence type="ECO:0000256" key="1">
    <source>
        <dbReference type="ARBA" id="ARBA00007964"/>
    </source>
</evidence>
<dbReference type="EMBL" id="BNAS01000008">
    <property type="protein sequence ID" value="GHH78967.1"/>
    <property type="molecule type" value="Genomic_DNA"/>
</dbReference>
<dbReference type="Proteomes" id="UP000627369">
    <property type="component" value="Unassembled WGS sequence"/>
</dbReference>
<feature type="domain" description="Prephenate/arogenate dehydrogenase" evidence="3">
    <location>
        <begin position="2"/>
        <end position="289"/>
    </location>
</feature>
<dbReference type="InterPro" id="IPR050812">
    <property type="entry name" value="Preph/Arog_dehydrog"/>
</dbReference>
<dbReference type="SUPFAM" id="SSF48179">
    <property type="entry name" value="6-phosphogluconate dehydrogenase C-terminal domain-like"/>
    <property type="match status" value="1"/>
</dbReference>
<dbReference type="InterPro" id="IPR008927">
    <property type="entry name" value="6-PGluconate_DH-like_C_sf"/>
</dbReference>
<comment type="caution">
    <text evidence="4">The sequence shown here is derived from an EMBL/GenBank/DDBJ whole genome shotgun (WGS) entry which is preliminary data.</text>
</comment>
<gene>
    <name evidence="4" type="primary">tyrA</name>
    <name evidence="4" type="ORF">GCM10017772_43720</name>
</gene>